<dbReference type="AlphaFoldDB" id="A0A2I7SDR7"/>
<feature type="transmembrane region" description="Helical" evidence="1">
    <location>
        <begin position="7"/>
        <end position="24"/>
    </location>
</feature>
<evidence type="ECO:0000256" key="1">
    <source>
        <dbReference type="SAM" id="Phobius"/>
    </source>
</evidence>
<feature type="transmembrane region" description="Helical" evidence="1">
    <location>
        <begin position="134"/>
        <end position="158"/>
    </location>
</feature>
<name>A0A2I7SDR7_9FLAO</name>
<keyword evidence="1" id="KW-0812">Transmembrane</keyword>
<dbReference type="EMBL" id="CP025938">
    <property type="protein sequence ID" value="AUS04038.1"/>
    <property type="molecule type" value="Genomic_DNA"/>
</dbReference>
<keyword evidence="1" id="KW-1133">Transmembrane helix</keyword>
<reference evidence="3" key="1">
    <citation type="submission" date="2018-01" db="EMBL/GenBank/DDBJ databases">
        <title>Complete genome of Tamlana sp. UJ94.</title>
        <authorList>
            <person name="Jung J."/>
            <person name="Chung D."/>
            <person name="Bae S.S."/>
            <person name="Baek K."/>
        </authorList>
    </citation>
    <scope>NUCLEOTIDE SEQUENCE [LARGE SCALE GENOMIC DNA]</scope>
    <source>
        <strain evidence="3">UJ94</strain>
    </source>
</reference>
<evidence type="ECO:0008006" key="4">
    <source>
        <dbReference type="Google" id="ProtNLM"/>
    </source>
</evidence>
<dbReference type="Proteomes" id="UP000236592">
    <property type="component" value="Chromosome"/>
</dbReference>
<evidence type="ECO:0000313" key="3">
    <source>
        <dbReference type="Proteomes" id="UP000236592"/>
    </source>
</evidence>
<proteinExistence type="predicted"/>
<feature type="transmembrane region" description="Helical" evidence="1">
    <location>
        <begin position="44"/>
        <end position="64"/>
    </location>
</feature>
<dbReference type="KEGG" id="taj:C1A40_00415"/>
<dbReference type="RefSeq" id="WP_102994162.1">
    <property type="nucleotide sequence ID" value="NZ_CP025938.1"/>
</dbReference>
<sequence>MVVINKSTLVGLLCLFAYLLQYFLDLQWTWLFELQQDELFKRWSGLVLALFIAFQWLLTFTRVIKKFRKHAMTILDMHKWIGALSPLLFYIHSMTFGYGYLLMLSYIFFTNTLLGYFNLDVIKNNSDLLFKSWMITHVALSIVVTIIMVFHITMVFYYK</sequence>
<keyword evidence="3" id="KW-1185">Reference proteome</keyword>
<keyword evidence="1" id="KW-0472">Membrane</keyword>
<evidence type="ECO:0000313" key="2">
    <source>
        <dbReference type="EMBL" id="AUS04038.1"/>
    </source>
</evidence>
<gene>
    <name evidence="2" type="ORF">C1A40_00415</name>
</gene>
<protein>
    <recommendedName>
        <fullName evidence="4">Cytochrome b561 bacterial/Ni-hydrogenase domain-containing protein</fullName>
    </recommendedName>
</protein>
<dbReference type="OrthoDB" id="978704at2"/>
<feature type="transmembrane region" description="Helical" evidence="1">
    <location>
        <begin position="87"/>
        <end position="109"/>
    </location>
</feature>
<accession>A0A2I7SDR7</accession>
<organism evidence="2 3">
    <name type="scientific">Pseudotamlana carrageenivorans</name>
    <dbReference type="NCBI Taxonomy" id="2069432"/>
    <lineage>
        <taxon>Bacteria</taxon>
        <taxon>Pseudomonadati</taxon>
        <taxon>Bacteroidota</taxon>
        <taxon>Flavobacteriia</taxon>
        <taxon>Flavobacteriales</taxon>
        <taxon>Flavobacteriaceae</taxon>
        <taxon>Pseudotamlana</taxon>
    </lineage>
</organism>